<gene>
    <name evidence="1" type="ORF">Tco_1069319</name>
</gene>
<dbReference type="EMBL" id="BQNB010019653">
    <property type="protein sequence ID" value="GJT87602.1"/>
    <property type="molecule type" value="Genomic_DNA"/>
</dbReference>
<protein>
    <submittedName>
        <fullName evidence="1">Uncharacterized protein</fullName>
    </submittedName>
</protein>
<accession>A0ABQ5HI57</accession>
<feature type="non-terminal residue" evidence="1">
    <location>
        <position position="1"/>
    </location>
</feature>
<reference evidence="1" key="2">
    <citation type="submission" date="2022-01" db="EMBL/GenBank/DDBJ databases">
        <authorList>
            <person name="Yamashiro T."/>
            <person name="Shiraishi A."/>
            <person name="Satake H."/>
            <person name="Nakayama K."/>
        </authorList>
    </citation>
    <scope>NUCLEOTIDE SEQUENCE</scope>
</reference>
<sequence>DGDSRSKKWGIDKPVVNVLATNDNVPLSEILLHPQLRQTSSKAKEISNVFKVRLYPKLI</sequence>
<dbReference type="Proteomes" id="UP001151760">
    <property type="component" value="Unassembled WGS sequence"/>
</dbReference>
<name>A0ABQ5HI57_9ASTR</name>
<evidence type="ECO:0000313" key="2">
    <source>
        <dbReference type="Proteomes" id="UP001151760"/>
    </source>
</evidence>
<evidence type="ECO:0000313" key="1">
    <source>
        <dbReference type="EMBL" id="GJT87602.1"/>
    </source>
</evidence>
<proteinExistence type="predicted"/>
<keyword evidence="2" id="KW-1185">Reference proteome</keyword>
<reference evidence="1" key="1">
    <citation type="journal article" date="2022" name="Int. J. Mol. Sci.">
        <title>Draft Genome of Tanacetum Coccineum: Genomic Comparison of Closely Related Tanacetum-Family Plants.</title>
        <authorList>
            <person name="Yamashiro T."/>
            <person name="Shiraishi A."/>
            <person name="Nakayama K."/>
            <person name="Satake H."/>
        </authorList>
    </citation>
    <scope>NUCLEOTIDE SEQUENCE</scope>
</reference>
<comment type="caution">
    <text evidence="1">The sequence shown here is derived from an EMBL/GenBank/DDBJ whole genome shotgun (WGS) entry which is preliminary data.</text>
</comment>
<organism evidence="1 2">
    <name type="scientific">Tanacetum coccineum</name>
    <dbReference type="NCBI Taxonomy" id="301880"/>
    <lineage>
        <taxon>Eukaryota</taxon>
        <taxon>Viridiplantae</taxon>
        <taxon>Streptophyta</taxon>
        <taxon>Embryophyta</taxon>
        <taxon>Tracheophyta</taxon>
        <taxon>Spermatophyta</taxon>
        <taxon>Magnoliopsida</taxon>
        <taxon>eudicotyledons</taxon>
        <taxon>Gunneridae</taxon>
        <taxon>Pentapetalae</taxon>
        <taxon>asterids</taxon>
        <taxon>campanulids</taxon>
        <taxon>Asterales</taxon>
        <taxon>Asteraceae</taxon>
        <taxon>Asteroideae</taxon>
        <taxon>Anthemideae</taxon>
        <taxon>Anthemidinae</taxon>
        <taxon>Tanacetum</taxon>
    </lineage>
</organism>